<evidence type="ECO:0000256" key="11">
    <source>
        <dbReference type="ARBA" id="ARBA00022777"/>
    </source>
</evidence>
<comment type="pathway">
    <text evidence="5">Cofactor biosynthesis; coenzyme A biosynthesis; CoA from (R)-pantothenate: step 1/5.</text>
</comment>
<dbReference type="eggNOG" id="COG1521">
    <property type="taxonomic scope" value="Bacteria"/>
</dbReference>
<keyword evidence="11" id="KW-0418">Kinase</keyword>
<comment type="subunit">
    <text evidence="6">Homodimer.</text>
</comment>
<evidence type="ECO:0000256" key="6">
    <source>
        <dbReference type="ARBA" id="ARBA00011738"/>
    </source>
</evidence>
<comment type="cofactor">
    <cofactor evidence="2">
        <name>K(+)</name>
        <dbReference type="ChEBI" id="CHEBI:29103"/>
    </cofactor>
</comment>
<dbReference type="InterPro" id="IPR004619">
    <property type="entry name" value="Type_III_PanK"/>
</dbReference>
<evidence type="ECO:0000256" key="7">
    <source>
        <dbReference type="ARBA" id="ARBA00012102"/>
    </source>
</evidence>
<keyword evidence="9" id="KW-0808">Transferase</keyword>
<evidence type="ECO:0000256" key="5">
    <source>
        <dbReference type="ARBA" id="ARBA00005225"/>
    </source>
</evidence>
<evidence type="ECO:0000256" key="1">
    <source>
        <dbReference type="ARBA" id="ARBA00001206"/>
    </source>
</evidence>
<dbReference type="PATRIC" id="fig|862908.3.peg.582"/>
<evidence type="ECO:0000256" key="10">
    <source>
        <dbReference type="ARBA" id="ARBA00022741"/>
    </source>
</evidence>
<keyword evidence="10" id="KW-0547">Nucleotide-binding</keyword>
<dbReference type="GO" id="GO:0005737">
    <property type="term" value="C:cytoplasm"/>
    <property type="evidence" value="ECO:0007669"/>
    <property type="project" value="UniProtKB-SubCell"/>
</dbReference>
<dbReference type="STRING" id="862908.BMS_0607"/>
<keyword evidence="18" id="KW-1185">Reference proteome</keyword>
<comment type="subcellular location">
    <subcellularLocation>
        <location evidence="4">Cytoplasm</location>
    </subcellularLocation>
</comment>
<dbReference type="CDD" id="cd24015">
    <property type="entry name" value="ASKHA_NBD_PanK-III"/>
    <property type="match status" value="1"/>
</dbReference>
<dbReference type="GO" id="GO:0015937">
    <property type="term" value="P:coenzyme A biosynthetic process"/>
    <property type="evidence" value="ECO:0007669"/>
    <property type="project" value="UniProtKB-UniPathway"/>
</dbReference>
<dbReference type="InterPro" id="IPR043129">
    <property type="entry name" value="ATPase_NBD"/>
</dbReference>
<name>E1X543_HALMS</name>
<comment type="similarity">
    <text evidence="15">Belongs to the type III pantothenate kinase family.</text>
</comment>
<keyword evidence="14" id="KW-0173">Coenzyme A biosynthesis</keyword>
<gene>
    <name evidence="17" type="ordered locus">BMS_0607</name>
</gene>
<dbReference type="PANTHER" id="PTHR34265">
    <property type="entry name" value="TYPE III PANTOTHENATE KINASE"/>
    <property type="match status" value="1"/>
</dbReference>
<keyword evidence="12" id="KW-0067">ATP-binding</keyword>
<dbReference type="GO" id="GO:0005524">
    <property type="term" value="F:ATP binding"/>
    <property type="evidence" value="ECO:0007669"/>
    <property type="project" value="UniProtKB-KW"/>
</dbReference>
<evidence type="ECO:0000256" key="2">
    <source>
        <dbReference type="ARBA" id="ARBA00001958"/>
    </source>
</evidence>
<organism evidence="17 18">
    <name type="scientific">Halobacteriovorax marinus (strain ATCC BAA-682 / DSM 15412 / SJ)</name>
    <name type="common">Bacteriovorax marinus</name>
    <dbReference type="NCBI Taxonomy" id="862908"/>
    <lineage>
        <taxon>Bacteria</taxon>
        <taxon>Pseudomonadati</taxon>
        <taxon>Bdellovibrionota</taxon>
        <taxon>Bacteriovoracia</taxon>
        <taxon>Bacteriovoracales</taxon>
        <taxon>Halobacteriovoraceae</taxon>
        <taxon>Halobacteriovorax</taxon>
    </lineage>
</organism>
<accession>E1X543</accession>
<evidence type="ECO:0000256" key="4">
    <source>
        <dbReference type="ARBA" id="ARBA00004496"/>
    </source>
</evidence>
<keyword evidence="13" id="KW-0630">Potassium</keyword>
<evidence type="ECO:0000256" key="12">
    <source>
        <dbReference type="ARBA" id="ARBA00022840"/>
    </source>
</evidence>
<dbReference type="OrthoDB" id="9804707at2"/>
<dbReference type="GO" id="GO:0004594">
    <property type="term" value="F:pantothenate kinase activity"/>
    <property type="evidence" value="ECO:0007669"/>
    <property type="project" value="UniProtKB-EC"/>
</dbReference>
<dbReference type="AlphaFoldDB" id="E1X543"/>
<dbReference type="RefSeq" id="WP_014243301.1">
    <property type="nucleotide sequence ID" value="NC_016620.1"/>
</dbReference>
<dbReference type="UniPathway" id="UPA00241">
    <property type="reaction ID" value="UER00352"/>
</dbReference>
<evidence type="ECO:0000256" key="8">
    <source>
        <dbReference type="ARBA" id="ARBA00022490"/>
    </source>
</evidence>
<dbReference type="SUPFAM" id="SSF53067">
    <property type="entry name" value="Actin-like ATPase domain"/>
    <property type="match status" value="1"/>
</dbReference>
<evidence type="ECO:0000256" key="13">
    <source>
        <dbReference type="ARBA" id="ARBA00022958"/>
    </source>
</evidence>
<sequence>MYNLQSIDNGNSHPHVGLFEKGELKSVTPLAQFQFDQQIDAIASSVGPSKNLQSISYIDLRPYRKEESFLDMPVDYEMTLGEDRLHQAYYIFKKAHPGLSLLIDAGTFTTVDFIDESGMKGGYIFPGVQTFLNSYSRGDKLPSLASADNFTIDFDIPHSTNAAIENAMKISQLSWLEKILSSHPIEQIYLSGGHGSLFSKALEDLFKGNVIFEKNLIHFSLYEIYLYLKNNNI</sequence>
<evidence type="ECO:0000313" key="18">
    <source>
        <dbReference type="Proteomes" id="UP000008963"/>
    </source>
</evidence>
<dbReference type="Pfam" id="PF03309">
    <property type="entry name" value="Pan_kinase"/>
    <property type="match status" value="1"/>
</dbReference>
<evidence type="ECO:0000256" key="15">
    <source>
        <dbReference type="ARBA" id="ARBA00038036"/>
    </source>
</evidence>
<evidence type="ECO:0000256" key="14">
    <source>
        <dbReference type="ARBA" id="ARBA00022993"/>
    </source>
</evidence>
<dbReference type="Gene3D" id="3.30.420.40">
    <property type="match status" value="1"/>
</dbReference>
<comment type="catalytic activity">
    <reaction evidence="1">
        <text>(R)-pantothenate + ATP = (R)-4'-phosphopantothenate + ADP + H(+)</text>
        <dbReference type="Rhea" id="RHEA:16373"/>
        <dbReference type="ChEBI" id="CHEBI:10986"/>
        <dbReference type="ChEBI" id="CHEBI:15378"/>
        <dbReference type="ChEBI" id="CHEBI:29032"/>
        <dbReference type="ChEBI" id="CHEBI:30616"/>
        <dbReference type="ChEBI" id="CHEBI:456216"/>
        <dbReference type="EC" id="2.7.1.33"/>
    </reaction>
</comment>
<dbReference type="KEGG" id="bmx:BMS_0607"/>
<dbReference type="EMBL" id="FQ312005">
    <property type="protein sequence ID" value="CBW25514.1"/>
    <property type="molecule type" value="Genomic_DNA"/>
</dbReference>
<comment type="cofactor">
    <cofactor evidence="3">
        <name>NH4(+)</name>
        <dbReference type="ChEBI" id="CHEBI:28938"/>
    </cofactor>
</comment>
<evidence type="ECO:0000256" key="16">
    <source>
        <dbReference type="ARBA" id="ARBA00040883"/>
    </source>
</evidence>
<reference evidence="18" key="1">
    <citation type="journal article" date="2013" name="ISME J.">
        <title>A small predatory core genome in the divergent marine Bacteriovorax marinus SJ and the terrestrial Bdellovibrio bacteriovorus.</title>
        <authorList>
            <person name="Crossman L.C."/>
            <person name="Chen H."/>
            <person name="Cerdeno-Tarraga A.M."/>
            <person name="Brooks K."/>
            <person name="Quail M.A."/>
            <person name="Pineiro S.A."/>
            <person name="Hobley L."/>
            <person name="Sockett R.E."/>
            <person name="Bentley S.D."/>
            <person name="Parkhill J."/>
            <person name="Williams H.N."/>
            <person name="Stine O.C."/>
        </authorList>
    </citation>
    <scope>NUCLEOTIDE SEQUENCE [LARGE SCALE GENOMIC DNA]</scope>
    <source>
        <strain evidence="18">ATCC BAA-682 / DSM 15412 / SJ</strain>
    </source>
</reference>
<evidence type="ECO:0000256" key="3">
    <source>
        <dbReference type="ARBA" id="ARBA00001972"/>
    </source>
</evidence>
<proteinExistence type="inferred from homology"/>
<dbReference type="PANTHER" id="PTHR34265:SF1">
    <property type="entry name" value="TYPE III PANTOTHENATE KINASE"/>
    <property type="match status" value="1"/>
</dbReference>
<keyword evidence="8" id="KW-0963">Cytoplasm</keyword>
<protein>
    <recommendedName>
        <fullName evidence="16">Type III pantothenate kinase</fullName>
        <ecNumber evidence="7">2.7.1.33</ecNumber>
    </recommendedName>
</protein>
<dbReference type="HOGENOM" id="CLU_1188629_0_0_7"/>
<dbReference type="EC" id="2.7.1.33" evidence="7"/>
<dbReference type="Proteomes" id="UP000008963">
    <property type="component" value="Chromosome"/>
</dbReference>
<evidence type="ECO:0000313" key="17">
    <source>
        <dbReference type="EMBL" id="CBW25514.1"/>
    </source>
</evidence>
<evidence type="ECO:0000256" key="9">
    <source>
        <dbReference type="ARBA" id="ARBA00022679"/>
    </source>
</evidence>